<organism evidence="1 2">
    <name type="scientific">Russula earlei</name>
    <dbReference type="NCBI Taxonomy" id="71964"/>
    <lineage>
        <taxon>Eukaryota</taxon>
        <taxon>Fungi</taxon>
        <taxon>Dikarya</taxon>
        <taxon>Basidiomycota</taxon>
        <taxon>Agaricomycotina</taxon>
        <taxon>Agaricomycetes</taxon>
        <taxon>Russulales</taxon>
        <taxon>Russulaceae</taxon>
        <taxon>Russula</taxon>
    </lineage>
</organism>
<accession>A0ACC0UA76</accession>
<comment type="caution">
    <text evidence="1">The sequence shown here is derived from an EMBL/GenBank/DDBJ whole genome shotgun (WGS) entry which is preliminary data.</text>
</comment>
<evidence type="ECO:0000313" key="2">
    <source>
        <dbReference type="Proteomes" id="UP001207468"/>
    </source>
</evidence>
<dbReference type="Proteomes" id="UP001207468">
    <property type="component" value="Unassembled WGS sequence"/>
</dbReference>
<name>A0ACC0UA76_9AGAM</name>
<gene>
    <name evidence="1" type="ORF">F5148DRAFT_1202423</name>
</gene>
<evidence type="ECO:0000313" key="1">
    <source>
        <dbReference type="EMBL" id="KAI9507752.1"/>
    </source>
</evidence>
<reference evidence="1" key="1">
    <citation type="submission" date="2021-03" db="EMBL/GenBank/DDBJ databases">
        <title>Evolutionary priming and transition to the ectomycorrhizal habit in an iconic lineage of mushroom-forming fungi: is preadaptation a requirement?</title>
        <authorList>
            <consortium name="DOE Joint Genome Institute"/>
            <person name="Looney B.P."/>
            <person name="Miyauchi S."/>
            <person name="Morin E."/>
            <person name="Drula E."/>
            <person name="Courty P.E."/>
            <person name="Chicoki N."/>
            <person name="Fauchery L."/>
            <person name="Kohler A."/>
            <person name="Kuo A."/>
            <person name="LaButti K."/>
            <person name="Pangilinan J."/>
            <person name="Lipzen A."/>
            <person name="Riley R."/>
            <person name="Andreopoulos W."/>
            <person name="He G."/>
            <person name="Johnson J."/>
            <person name="Barry K.W."/>
            <person name="Grigoriev I.V."/>
            <person name="Nagy L."/>
            <person name="Hibbett D."/>
            <person name="Henrissat B."/>
            <person name="Matheny P.B."/>
            <person name="Labbe J."/>
            <person name="Martin A.F."/>
        </authorList>
    </citation>
    <scope>NUCLEOTIDE SEQUENCE</scope>
    <source>
        <strain evidence="1">BPL698</strain>
    </source>
</reference>
<dbReference type="EMBL" id="JAGFNK010000113">
    <property type="protein sequence ID" value="KAI9507752.1"/>
    <property type="molecule type" value="Genomic_DNA"/>
</dbReference>
<sequence length="899" mass="95298">MNNLLRTLANSQAKLSIPDADFKRLLQVVKDSRQKQPHDAKLVDPFYDALEDLLHDLRSVTMDNHDADAFIKPVSRVDVPDYYDYITNPMDFQTMLKKVKQKQYKSKKDFKDDLDLIWSNCFQYNATENHPLRLCAARLKAKAEHLLKYITDRKERADPSVPVDISVPMSGRRAPSHPPAKLNGINGHVHTLSSLPSRPPSSNDSRTVRRLTPALTPPRRVRGQSFEESPAIVRTAEGMAAILELERSLDAVLSVPGPSRHAEALDELLRSYIGESDSDADGEADSDGEGIALDGATGDKRKLNGICDSRISKRPRLSVPPASDTIELWWDAQSSDAFIANTLPPLPSLAASGPAPHVPPPKSQNQPASHAKTKKRKKRPPKPPSPRPRSLLAMMNANISTQRRLRRTHAKFVAISAAAAAANSGGGEDGEGGDPPTAGPPAGTASDIDGLDDTEADAVDERPWPVPRLSRKSVLEGTVDVKADIGELATEKCIQWVNRKILEHVGFQGSSQLALDVLSGITVEYLSNVGRTFRFYLDKYSNMMTSEEIILHSLFESGVSRIQGLEKYITDDVVRHGNRLNELEKKITNVYQEFTSTEAIDDEALFANEDDEEEESAFVMGQFTDDIGEDFLGLRELGIAAEFGLSSLSIPKRLLKGKRNAKGPNAATKSAEPPPPYPPPQPFVSLTSESVKSQVGLLRGYFEHRLASAGLDALPDDPPNPTQAKLGPLGQVIRPSSAAMAAAAGSKKKTKPKDAAAATSASATATMAPASAPALGAVGTSTATAVTGVAAGVMTGVVASVVQPTTAVLSSAGLVSPLGAAASTVTSATSTVAGVISAGELQAQAQTPKKKKATPGVGTGGTGTGGTAAGTGGVSGGGGPSKKRGRPPEGLPPVVVASA</sequence>
<protein>
    <submittedName>
        <fullName evidence="1">Uncharacterized protein</fullName>
    </submittedName>
</protein>
<keyword evidence="2" id="KW-1185">Reference proteome</keyword>
<proteinExistence type="predicted"/>